<gene>
    <name evidence="2" type="ORF">GCM10008906_00920</name>
</gene>
<dbReference type="Pfam" id="PF00753">
    <property type="entry name" value="Lactamase_B"/>
    <property type="match status" value="1"/>
</dbReference>
<sequence>MKLTVLVDNNTIIDRYFYGEPGVSYFIEDEDIKVLFDVGYSKLYIKNAIKMGLDIKNIDSVVISHGHNDHTGGLFDLIKFYTECKIEKINYNKPKLIAHPLAFLDKETKEGEEIGSLIKEDKLRQHFNTNLSKDPIWLTDKLVFLGEIERTNDFENKTPIGVVKHKGETRDDYVLDDSALAYKTEKGLIIITGCSHAGICNIIEYAKKVCKEDRILDVIGGFHLLDPDEKVIQATCKYIKQNNIKDIHPCHCTDLKSKIALSKSSNLKEVGVGLVLEYK</sequence>
<dbReference type="InterPro" id="IPR052926">
    <property type="entry name" value="Metallo-beta-lactamase_dom"/>
</dbReference>
<proteinExistence type="predicted"/>
<organism evidence="2 3">
    <name type="scientific">Clostridium oceanicum</name>
    <dbReference type="NCBI Taxonomy" id="1543"/>
    <lineage>
        <taxon>Bacteria</taxon>
        <taxon>Bacillati</taxon>
        <taxon>Bacillota</taxon>
        <taxon>Clostridia</taxon>
        <taxon>Eubacteriales</taxon>
        <taxon>Clostridiaceae</taxon>
        <taxon>Clostridium</taxon>
    </lineage>
</organism>
<dbReference type="InterPro" id="IPR001279">
    <property type="entry name" value="Metallo-B-lactamas"/>
</dbReference>
<dbReference type="SMART" id="SM00849">
    <property type="entry name" value="Lactamase_B"/>
    <property type="match status" value="1"/>
</dbReference>
<dbReference type="Proteomes" id="UP001501510">
    <property type="component" value="Unassembled WGS sequence"/>
</dbReference>
<dbReference type="Gene3D" id="3.60.15.10">
    <property type="entry name" value="Ribonuclease Z/Hydroxyacylglutathione hydrolase-like"/>
    <property type="match status" value="1"/>
</dbReference>
<feature type="domain" description="Metallo-beta-lactamase" evidence="1">
    <location>
        <begin position="21"/>
        <end position="251"/>
    </location>
</feature>
<dbReference type="InterPro" id="IPR041712">
    <property type="entry name" value="DHPS-like_MBL-fold"/>
</dbReference>
<comment type="caution">
    <text evidence="2">The sequence shown here is derived from an EMBL/GenBank/DDBJ whole genome shotgun (WGS) entry which is preliminary data.</text>
</comment>
<dbReference type="SUPFAM" id="SSF56281">
    <property type="entry name" value="Metallo-hydrolase/oxidoreductase"/>
    <property type="match status" value="1"/>
</dbReference>
<protein>
    <submittedName>
        <fullName evidence="2">MBL fold metallo-hydrolase</fullName>
    </submittedName>
</protein>
<dbReference type="InterPro" id="IPR036866">
    <property type="entry name" value="RibonucZ/Hydroxyglut_hydro"/>
</dbReference>
<keyword evidence="3" id="KW-1185">Reference proteome</keyword>
<dbReference type="CDD" id="cd07713">
    <property type="entry name" value="DHPS-like_MBL-fold"/>
    <property type="match status" value="1"/>
</dbReference>
<accession>A0ABP3UFU0</accession>
<dbReference type="PANTHER" id="PTHR13754">
    <property type="entry name" value="METALLO-BETA-LACTAMASE SUPERFAMILY PROTEIN"/>
    <property type="match status" value="1"/>
</dbReference>
<reference evidence="3" key="1">
    <citation type="journal article" date="2019" name="Int. J. Syst. Evol. Microbiol.">
        <title>The Global Catalogue of Microorganisms (GCM) 10K type strain sequencing project: providing services to taxonomists for standard genome sequencing and annotation.</title>
        <authorList>
            <consortium name="The Broad Institute Genomics Platform"/>
            <consortium name="The Broad Institute Genome Sequencing Center for Infectious Disease"/>
            <person name="Wu L."/>
            <person name="Ma J."/>
        </authorList>
    </citation>
    <scope>NUCLEOTIDE SEQUENCE [LARGE SCALE GENOMIC DNA]</scope>
    <source>
        <strain evidence="3">JCM 1407</strain>
    </source>
</reference>
<name>A0ABP3UFU0_9CLOT</name>
<evidence type="ECO:0000313" key="3">
    <source>
        <dbReference type="Proteomes" id="UP001501510"/>
    </source>
</evidence>
<dbReference type="EMBL" id="BAAACG010000001">
    <property type="protein sequence ID" value="GAA0731918.1"/>
    <property type="molecule type" value="Genomic_DNA"/>
</dbReference>
<evidence type="ECO:0000259" key="1">
    <source>
        <dbReference type="SMART" id="SM00849"/>
    </source>
</evidence>
<dbReference type="RefSeq" id="WP_343757722.1">
    <property type="nucleotide sequence ID" value="NZ_BAAACG010000001.1"/>
</dbReference>
<dbReference type="PANTHER" id="PTHR13754:SF18">
    <property type="entry name" value="7,8-DIHYDROPTERIN-6-METHYL-4-(BETA-D-RIBOFURANOSYL)-AMINOBENZENE-5'-PHOSPHATE SYNTHASE"/>
    <property type="match status" value="1"/>
</dbReference>
<evidence type="ECO:0000313" key="2">
    <source>
        <dbReference type="EMBL" id="GAA0731918.1"/>
    </source>
</evidence>